<proteinExistence type="predicted"/>
<dbReference type="Proteomes" id="UP000243106">
    <property type="component" value="Unassembled WGS sequence"/>
</dbReference>
<protein>
    <recommendedName>
        <fullName evidence="4">Outer membrane protein beta-barrel domain-containing protein</fullName>
    </recommendedName>
</protein>
<dbReference type="STRING" id="93684.SAMN05421853_10611"/>
<name>A0A1I5YJW9_9RHOB</name>
<accession>A0A1I5YJW9</accession>
<evidence type="ECO:0000313" key="3">
    <source>
        <dbReference type="Proteomes" id="UP000243106"/>
    </source>
</evidence>
<evidence type="ECO:0000313" key="2">
    <source>
        <dbReference type="EMBL" id="SFQ44502.1"/>
    </source>
</evidence>
<dbReference type="RefSeq" id="WP_093011140.1">
    <property type="nucleotide sequence ID" value="NZ_FOXV01000006.1"/>
</dbReference>
<sequence>MIRVCLALALSLLLPGLAAAGAWPREKGTGFASATSYLSWAQDYTTWVSYAPTARYDTLYLEYGLTDRWTVGLDLGRSVSGGTKVVAFVRYPLGERLGMQIAPELGIGQIEGKTVIRPGLSLGKGVARGWAAADFAAELFPETGNADAKLDLTLGMNLGARRAMVQFQTGQQTGDEAFLRIVPSVTTPLGKRFDLELGVSYGVLGDTSMGLKLGLWTEF</sequence>
<evidence type="ECO:0000256" key="1">
    <source>
        <dbReference type="SAM" id="SignalP"/>
    </source>
</evidence>
<evidence type="ECO:0008006" key="4">
    <source>
        <dbReference type="Google" id="ProtNLM"/>
    </source>
</evidence>
<keyword evidence="3" id="KW-1185">Reference proteome</keyword>
<organism evidence="2 3">
    <name type="scientific">Roseivivax halotolerans</name>
    <dbReference type="NCBI Taxonomy" id="93684"/>
    <lineage>
        <taxon>Bacteria</taxon>
        <taxon>Pseudomonadati</taxon>
        <taxon>Pseudomonadota</taxon>
        <taxon>Alphaproteobacteria</taxon>
        <taxon>Rhodobacterales</taxon>
        <taxon>Roseobacteraceae</taxon>
        <taxon>Roseivivax</taxon>
    </lineage>
</organism>
<gene>
    <name evidence="2" type="ORF">SAMN05421853_10611</name>
</gene>
<keyword evidence="1" id="KW-0732">Signal</keyword>
<feature type="signal peptide" evidence="1">
    <location>
        <begin position="1"/>
        <end position="20"/>
    </location>
</feature>
<feature type="chain" id="PRO_5017473116" description="Outer membrane protein beta-barrel domain-containing protein" evidence="1">
    <location>
        <begin position="21"/>
        <end position="219"/>
    </location>
</feature>
<reference evidence="3" key="1">
    <citation type="submission" date="2016-10" db="EMBL/GenBank/DDBJ databases">
        <authorList>
            <person name="Varghese N."/>
            <person name="Submissions S."/>
        </authorList>
    </citation>
    <scope>NUCLEOTIDE SEQUENCE [LARGE SCALE GENOMIC DNA]</scope>
    <source>
        <strain evidence="3">JCM 10271</strain>
    </source>
</reference>
<dbReference type="EMBL" id="FOXV01000006">
    <property type="protein sequence ID" value="SFQ44502.1"/>
    <property type="molecule type" value="Genomic_DNA"/>
</dbReference>
<dbReference type="AlphaFoldDB" id="A0A1I5YJW9"/>